<dbReference type="Proteomes" id="UP000791440">
    <property type="component" value="Unassembled WGS sequence"/>
</dbReference>
<dbReference type="PANTHER" id="PTHR12496">
    <property type="entry name" value="CGI-41 METHYLTRANSFERASE"/>
    <property type="match status" value="1"/>
</dbReference>
<dbReference type="PANTHER" id="PTHR12496:SF9">
    <property type="entry name" value="METHYLTRANSFERASE-LIKE PROTEIN 25-RELATED"/>
    <property type="match status" value="1"/>
</dbReference>
<feature type="domain" description="Methyltransferase" evidence="1">
    <location>
        <begin position="142"/>
        <end position="307"/>
    </location>
</feature>
<sequence length="494" mass="56161">MMQESHSEDFSGNHTPMTSIRKLHHQLDNIIRYLTPLLPIANCHMVEFLTENHWNKLLPGALRDSLDKVELEVSLQNFWQAAEGHEQTDVPELKKWVTNARSYCVTANNDYCLSKQQFHDKIKSWGAELKEEIRVKEFMTSKKSYEVQTMSQLVASLHHATAATCCVEAGGGRGHLPAALSLGYNIPSLTIDCDDKTLAAAVERVKIIQKQWHAIAKRINKGKEERVTGNASNNIHRFAKVFITNNTDLCGILKEKFPEFENQDVKLLLTGLHTCGNLGPDSLRLFATNDHIATVFNVPCCYHLLTETVDENLFDVFQRNYGGGMNDGVQGFPMSEYLTGFNLGRNGRMLAAQSIDRVVNERQLPSKSLLYRALLQDIIKKYLPDVKITEGKLKRISSKCLNFEQYVNAADAILKLDILDRLSERQLSIEDEDSQWKKLVLFYLIRLCLAQVVESVILLDRVLYLYENGFEKVHLVKLFDPVVSPRCHSIVAIR</sequence>
<evidence type="ECO:0000313" key="2">
    <source>
        <dbReference type="EMBL" id="KAG6455933.1"/>
    </source>
</evidence>
<reference evidence="2" key="2">
    <citation type="submission" date="2020-12" db="EMBL/GenBank/DDBJ databases">
        <authorList>
            <person name="Kanost M."/>
        </authorList>
    </citation>
    <scope>NUCLEOTIDE SEQUENCE</scope>
</reference>
<gene>
    <name evidence="2" type="ORF">O3G_MSEX009474</name>
</gene>
<comment type="caution">
    <text evidence="2">The sequence shown here is derived from an EMBL/GenBank/DDBJ whole genome shotgun (WGS) entry which is preliminary data.</text>
</comment>
<protein>
    <recommendedName>
        <fullName evidence="1">Methyltransferase domain-containing protein</fullName>
    </recommendedName>
</protein>
<dbReference type="EMBL" id="JH668501">
    <property type="protein sequence ID" value="KAG6455933.1"/>
    <property type="molecule type" value="Genomic_DNA"/>
</dbReference>
<dbReference type="InterPro" id="IPR052220">
    <property type="entry name" value="METTL25"/>
</dbReference>
<accession>A0A921ZE19</accession>
<dbReference type="InterPro" id="IPR025714">
    <property type="entry name" value="Methyltranfer_dom"/>
</dbReference>
<reference evidence="2" key="1">
    <citation type="journal article" date="2016" name="Insect Biochem. Mol. Biol.">
        <title>Multifaceted biological insights from a draft genome sequence of the tobacco hornworm moth, Manduca sexta.</title>
        <authorList>
            <person name="Kanost M.R."/>
            <person name="Arrese E.L."/>
            <person name="Cao X."/>
            <person name="Chen Y.R."/>
            <person name="Chellapilla S."/>
            <person name="Goldsmith M.R."/>
            <person name="Grosse-Wilde E."/>
            <person name="Heckel D.G."/>
            <person name="Herndon N."/>
            <person name="Jiang H."/>
            <person name="Papanicolaou A."/>
            <person name="Qu J."/>
            <person name="Soulages J.L."/>
            <person name="Vogel H."/>
            <person name="Walters J."/>
            <person name="Waterhouse R.M."/>
            <person name="Ahn S.J."/>
            <person name="Almeida F.C."/>
            <person name="An C."/>
            <person name="Aqrawi P."/>
            <person name="Bretschneider A."/>
            <person name="Bryant W.B."/>
            <person name="Bucks S."/>
            <person name="Chao H."/>
            <person name="Chevignon G."/>
            <person name="Christen J.M."/>
            <person name="Clarke D.F."/>
            <person name="Dittmer N.T."/>
            <person name="Ferguson L.C.F."/>
            <person name="Garavelou S."/>
            <person name="Gordon K.H.J."/>
            <person name="Gunaratna R.T."/>
            <person name="Han Y."/>
            <person name="Hauser F."/>
            <person name="He Y."/>
            <person name="Heidel-Fischer H."/>
            <person name="Hirsh A."/>
            <person name="Hu Y."/>
            <person name="Jiang H."/>
            <person name="Kalra D."/>
            <person name="Klinner C."/>
            <person name="Konig C."/>
            <person name="Kovar C."/>
            <person name="Kroll A.R."/>
            <person name="Kuwar S.S."/>
            <person name="Lee S.L."/>
            <person name="Lehman R."/>
            <person name="Li K."/>
            <person name="Li Z."/>
            <person name="Liang H."/>
            <person name="Lovelace S."/>
            <person name="Lu Z."/>
            <person name="Mansfield J.H."/>
            <person name="McCulloch K.J."/>
            <person name="Mathew T."/>
            <person name="Morton B."/>
            <person name="Muzny D.M."/>
            <person name="Neunemann D."/>
            <person name="Ongeri F."/>
            <person name="Pauchet Y."/>
            <person name="Pu L.L."/>
            <person name="Pyrousis I."/>
            <person name="Rao X.J."/>
            <person name="Redding A."/>
            <person name="Roesel C."/>
            <person name="Sanchez-Gracia A."/>
            <person name="Schaack S."/>
            <person name="Shukla A."/>
            <person name="Tetreau G."/>
            <person name="Wang Y."/>
            <person name="Xiong G.H."/>
            <person name="Traut W."/>
            <person name="Walsh T.K."/>
            <person name="Worley K.C."/>
            <person name="Wu D."/>
            <person name="Wu W."/>
            <person name="Wu Y.Q."/>
            <person name="Zhang X."/>
            <person name="Zou Z."/>
            <person name="Zucker H."/>
            <person name="Briscoe A.D."/>
            <person name="Burmester T."/>
            <person name="Clem R.J."/>
            <person name="Feyereisen R."/>
            <person name="Grimmelikhuijzen C.J.P."/>
            <person name="Hamodrakas S.J."/>
            <person name="Hansson B.S."/>
            <person name="Huguet E."/>
            <person name="Jermiin L.S."/>
            <person name="Lan Q."/>
            <person name="Lehman H.K."/>
            <person name="Lorenzen M."/>
            <person name="Merzendorfer H."/>
            <person name="Michalopoulos I."/>
            <person name="Morton D.B."/>
            <person name="Muthukrishnan S."/>
            <person name="Oakeshott J.G."/>
            <person name="Palmer W."/>
            <person name="Park Y."/>
            <person name="Passarelli A.L."/>
            <person name="Rozas J."/>
            <person name="Schwartz L.M."/>
            <person name="Smith W."/>
            <person name="Southgate A."/>
            <person name="Vilcinskas A."/>
            <person name="Vogt R."/>
            <person name="Wang P."/>
            <person name="Werren J."/>
            <person name="Yu X.Q."/>
            <person name="Zhou J.J."/>
            <person name="Brown S.J."/>
            <person name="Scherer S.E."/>
            <person name="Richards S."/>
            <person name="Blissard G.W."/>
        </authorList>
    </citation>
    <scope>NUCLEOTIDE SEQUENCE</scope>
</reference>
<dbReference type="EMBL" id="JH668501">
    <property type="protein sequence ID" value="KAG6455932.1"/>
    <property type="molecule type" value="Genomic_DNA"/>
</dbReference>
<dbReference type="AlphaFoldDB" id="A0A921ZE19"/>
<evidence type="ECO:0000259" key="1">
    <source>
        <dbReference type="Pfam" id="PF13679"/>
    </source>
</evidence>
<organism evidence="2 3">
    <name type="scientific">Manduca sexta</name>
    <name type="common">Tobacco hawkmoth</name>
    <name type="synonym">Tobacco hornworm</name>
    <dbReference type="NCBI Taxonomy" id="7130"/>
    <lineage>
        <taxon>Eukaryota</taxon>
        <taxon>Metazoa</taxon>
        <taxon>Ecdysozoa</taxon>
        <taxon>Arthropoda</taxon>
        <taxon>Hexapoda</taxon>
        <taxon>Insecta</taxon>
        <taxon>Pterygota</taxon>
        <taxon>Neoptera</taxon>
        <taxon>Endopterygota</taxon>
        <taxon>Lepidoptera</taxon>
        <taxon>Glossata</taxon>
        <taxon>Ditrysia</taxon>
        <taxon>Bombycoidea</taxon>
        <taxon>Sphingidae</taxon>
        <taxon>Sphinginae</taxon>
        <taxon>Sphingini</taxon>
        <taxon>Manduca</taxon>
    </lineage>
</organism>
<evidence type="ECO:0000313" key="3">
    <source>
        <dbReference type="Proteomes" id="UP000791440"/>
    </source>
</evidence>
<dbReference type="Pfam" id="PF13679">
    <property type="entry name" value="Methyltransf_32"/>
    <property type="match status" value="1"/>
</dbReference>
<keyword evidence="3" id="KW-1185">Reference proteome</keyword>
<proteinExistence type="predicted"/>
<name>A0A921ZE19_MANSE</name>